<dbReference type="STRING" id="1111738.GCA_000427905_03214"/>
<evidence type="ECO:0000259" key="2">
    <source>
        <dbReference type="Pfam" id="PF14340"/>
    </source>
</evidence>
<feature type="transmembrane region" description="Helical" evidence="1">
    <location>
        <begin position="40"/>
        <end position="61"/>
    </location>
</feature>
<dbReference type="AlphaFoldDB" id="A0A2W4JJR8"/>
<sequence>MSTSQQIDPRGPRFAAGITTVVLAVVLITSWWPLLAAQAVVFAAGALFGLRFSPYGALYRVAVQPRLGPATEREDEAPPRFAQAVGFVFAVTGVIGYASGLTTLGIVATAAALLAAFLNVAFNFCLGCEAYLLIKRLGRPAGTQTT</sequence>
<evidence type="ECO:0000256" key="1">
    <source>
        <dbReference type="SAM" id="Phobius"/>
    </source>
</evidence>
<comment type="caution">
    <text evidence="4">The sequence shown here is derived from an EMBL/GenBank/DDBJ whole genome shotgun (WGS) entry which is preliminary data.</text>
</comment>
<reference evidence="3" key="1">
    <citation type="submission" date="2018-05" db="EMBL/GenBank/DDBJ databases">
        <authorList>
            <person name="Moura L."/>
            <person name="Setubal J.C."/>
        </authorList>
    </citation>
    <scope>NUCLEOTIDE SEQUENCE</scope>
    <source>
        <strain evidence="3">ZC4RG45</strain>
    </source>
</reference>
<dbReference type="Pfam" id="PF14340">
    <property type="entry name" value="DUF4395"/>
    <property type="match status" value="1"/>
</dbReference>
<evidence type="ECO:0000313" key="5">
    <source>
        <dbReference type="Proteomes" id="UP000249324"/>
    </source>
</evidence>
<keyword evidence="1" id="KW-0812">Transmembrane</keyword>
<keyword evidence="1" id="KW-1133">Transmembrane helix</keyword>
<gene>
    <name evidence="3" type="ORF">DIU77_011195</name>
    <name evidence="4" type="ORF">DIU77_07260</name>
</gene>
<proteinExistence type="predicted"/>
<reference evidence="4" key="2">
    <citation type="submission" date="2018-05" db="EMBL/GenBank/DDBJ databases">
        <authorList>
            <person name="Lanie J.A."/>
            <person name="Ng W.-L."/>
            <person name="Kazmierczak K.M."/>
            <person name="Andrzejewski T.M."/>
            <person name="Davidsen T.M."/>
            <person name="Wayne K.J."/>
            <person name="Tettelin H."/>
            <person name="Glass J.I."/>
            <person name="Rusch D."/>
            <person name="Podicherti R."/>
            <person name="Tsui H.-C.T."/>
            <person name="Winkler M.E."/>
        </authorList>
    </citation>
    <scope>NUCLEOTIDE SEQUENCE</scope>
    <source>
        <strain evidence="4">ZC4RG45</strain>
    </source>
</reference>
<name>A0A2W4JJR8_9PSEU</name>
<keyword evidence="1" id="KW-0472">Membrane</keyword>
<evidence type="ECO:0000313" key="4">
    <source>
        <dbReference type="EMBL" id="PZM98741.1"/>
    </source>
</evidence>
<reference evidence="3" key="4">
    <citation type="submission" date="2023-08" db="EMBL/GenBank/DDBJ databases">
        <authorList>
            <person name="Guima S.E.S."/>
            <person name="Martins L.F."/>
            <person name="Silva A.M."/>
            <person name="Setubal J.C."/>
        </authorList>
    </citation>
    <scope>NUCLEOTIDE SEQUENCE</scope>
    <source>
        <strain evidence="3">ZC4RG45</strain>
    </source>
</reference>
<dbReference type="EMBL" id="QGUI02000131">
    <property type="protein sequence ID" value="MFO7192796.1"/>
    <property type="molecule type" value="Genomic_DNA"/>
</dbReference>
<dbReference type="EMBL" id="QGUI01000220">
    <property type="protein sequence ID" value="PZM98741.1"/>
    <property type="molecule type" value="Genomic_DNA"/>
</dbReference>
<feature type="transmembrane region" description="Helical" evidence="1">
    <location>
        <begin position="81"/>
        <end position="100"/>
    </location>
</feature>
<organism evidence="4">
    <name type="scientific">Thermocrispum agreste</name>
    <dbReference type="NCBI Taxonomy" id="37925"/>
    <lineage>
        <taxon>Bacteria</taxon>
        <taxon>Bacillati</taxon>
        <taxon>Actinomycetota</taxon>
        <taxon>Actinomycetes</taxon>
        <taxon>Pseudonocardiales</taxon>
        <taxon>Pseudonocardiaceae</taxon>
        <taxon>Thermocrispum</taxon>
    </lineage>
</organism>
<dbReference type="Proteomes" id="UP000249324">
    <property type="component" value="Unassembled WGS sequence"/>
</dbReference>
<reference evidence="3 5" key="3">
    <citation type="journal article" date="2021" name="BMC Genomics">
        <title>Genome-resolved metagenome and metatranscriptome analyses of thermophilic composting reveal key bacterial players and their metabolic interactions.</title>
        <authorList>
            <person name="Braga L.P.P."/>
            <person name="Pereira R.V."/>
            <person name="Martins L.F."/>
            <person name="Moura L.M.S."/>
            <person name="Sanchez F.B."/>
            <person name="Patane J.S.L."/>
            <person name="da Silva A.M."/>
            <person name="Setubal J.C."/>
        </authorList>
    </citation>
    <scope>NUCLEOTIDE SEQUENCE [LARGE SCALE GENOMIC DNA]</scope>
    <source>
        <strain evidence="3">ZC4RG45</strain>
    </source>
</reference>
<dbReference type="InterPro" id="IPR025508">
    <property type="entry name" value="DUF4395"/>
</dbReference>
<feature type="domain" description="DUF4395" evidence="2">
    <location>
        <begin position="7"/>
        <end position="136"/>
    </location>
</feature>
<feature type="transmembrane region" description="Helical" evidence="1">
    <location>
        <begin position="12"/>
        <end position="34"/>
    </location>
</feature>
<protein>
    <submittedName>
        <fullName evidence="4">DUF4395 domain-containing protein</fullName>
    </submittedName>
</protein>
<evidence type="ECO:0000313" key="3">
    <source>
        <dbReference type="EMBL" id="MFO7192796.1"/>
    </source>
</evidence>
<accession>A0A2W4JJR8</accession>
<feature type="transmembrane region" description="Helical" evidence="1">
    <location>
        <begin position="106"/>
        <end position="134"/>
    </location>
</feature>